<dbReference type="PANTHER" id="PTHR37984:SF9">
    <property type="entry name" value="INTEGRASE CATALYTIC DOMAIN-CONTAINING PROTEIN"/>
    <property type="match status" value="1"/>
</dbReference>
<feature type="domain" description="Peptidase A2" evidence="2">
    <location>
        <begin position="266"/>
        <end position="285"/>
    </location>
</feature>
<evidence type="ECO:0000256" key="1">
    <source>
        <dbReference type="ARBA" id="ARBA00022801"/>
    </source>
</evidence>
<accession>A0ABM1ZZS2</accession>
<dbReference type="InterPro" id="IPR050951">
    <property type="entry name" value="Retrovirus_Pol_polyprotein"/>
</dbReference>
<keyword evidence="1" id="KW-0378">Hydrolase</keyword>
<proteinExistence type="predicted"/>
<dbReference type="Gene3D" id="4.10.60.10">
    <property type="entry name" value="Zinc finger, CCHC-type"/>
    <property type="match status" value="1"/>
</dbReference>
<organism evidence="3 4">
    <name type="scientific">Aedes albopictus</name>
    <name type="common">Asian tiger mosquito</name>
    <name type="synonym">Stegomyia albopicta</name>
    <dbReference type="NCBI Taxonomy" id="7160"/>
    <lineage>
        <taxon>Eukaryota</taxon>
        <taxon>Metazoa</taxon>
        <taxon>Ecdysozoa</taxon>
        <taxon>Arthropoda</taxon>
        <taxon>Hexapoda</taxon>
        <taxon>Insecta</taxon>
        <taxon>Pterygota</taxon>
        <taxon>Neoptera</taxon>
        <taxon>Endopterygota</taxon>
        <taxon>Diptera</taxon>
        <taxon>Nematocera</taxon>
        <taxon>Culicoidea</taxon>
        <taxon>Culicidae</taxon>
        <taxon>Culicinae</taxon>
        <taxon>Aedini</taxon>
        <taxon>Aedes</taxon>
        <taxon>Stegomyia</taxon>
    </lineage>
</organism>
<reference evidence="4" key="1">
    <citation type="journal article" date="2015" name="Proc. Natl. Acad. Sci. U.S.A.">
        <title>Genome sequence of the Asian Tiger mosquito, Aedes albopictus, reveals insights into its biology, genetics, and evolution.</title>
        <authorList>
            <person name="Chen X.G."/>
            <person name="Jiang X."/>
            <person name="Gu J."/>
            <person name="Xu M."/>
            <person name="Wu Y."/>
            <person name="Deng Y."/>
            <person name="Zhang C."/>
            <person name="Bonizzoni M."/>
            <person name="Dermauw W."/>
            <person name="Vontas J."/>
            <person name="Armbruster P."/>
            <person name="Huang X."/>
            <person name="Yang Y."/>
            <person name="Zhang H."/>
            <person name="He W."/>
            <person name="Peng H."/>
            <person name="Liu Y."/>
            <person name="Wu K."/>
            <person name="Chen J."/>
            <person name="Lirakis M."/>
            <person name="Topalis P."/>
            <person name="Van Leeuwen T."/>
            <person name="Hall A.B."/>
            <person name="Jiang X."/>
            <person name="Thorpe C."/>
            <person name="Mueller R.L."/>
            <person name="Sun C."/>
            <person name="Waterhouse R.M."/>
            <person name="Yan G."/>
            <person name="Tu Z.J."/>
            <person name="Fang X."/>
            <person name="James A.A."/>
        </authorList>
    </citation>
    <scope>NUCLEOTIDE SEQUENCE [LARGE SCALE GENOMIC DNA]</scope>
    <source>
        <strain evidence="4">Foshan</strain>
    </source>
</reference>
<dbReference type="Gene3D" id="2.40.70.10">
    <property type="entry name" value="Acid Proteases"/>
    <property type="match status" value="1"/>
</dbReference>
<dbReference type="Proteomes" id="UP000069940">
    <property type="component" value="Unassembled WGS sequence"/>
</dbReference>
<evidence type="ECO:0000313" key="3">
    <source>
        <dbReference type="EnsemblMetazoa" id="AALFPA23_023112.P34383"/>
    </source>
</evidence>
<dbReference type="PANTHER" id="PTHR37984">
    <property type="entry name" value="PROTEIN CBG26694"/>
    <property type="match status" value="1"/>
</dbReference>
<dbReference type="SUPFAM" id="SSF50630">
    <property type="entry name" value="Acid proteases"/>
    <property type="match status" value="1"/>
</dbReference>
<sequence length="420" mass="47613">MLFGGPDVRKIVGKIIVDDEHVINNRYREALELLDAYFVPRVSKAYERQKFRQMVPCDKEKLDTFVVKLRKQAVHCDYGDQMESIIVDQIIATTANAELRKKCLEKDRSLEEVLGIGRTLESVAMQLTMWDQGTNKSKAETVHIEETTSGNAVLAVNSAKKYQRNPRCFRCDGRHLSSDPACPAKNQKCKSCNQTGHFARCCFLRRKKVDSPHPPAEPEKKKRMIRQVENVTTVQRDNEDKDSDIFNLFHLGSKRTVRVEVGGVPLPFVIDTGADEDILSENDWQTLKQIGFTAYSVRKGSTKVFKAYGSSNPLIVLGEVDTDVKINDRNIDTTFYVILGGKCSLLSGSTAVTLGLVKFLNTVDNNSFPCLKDEERTEDALSVTPKRVNEESFPENRRQKRRPAYLADYQLNQIELINNK</sequence>
<evidence type="ECO:0000313" key="4">
    <source>
        <dbReference type="Proteomes" id="UP000069940"/>
    </source>
</evidence>
<dbReference type="InterPro" id="IPR001995">
    <property type="entry name" value="Peptidase_A2_cat"/>
</dbReference>
<dbReference type="GeneID" id="134289876"/>
<protein>
    <recommendedName>
        <fullName evidence="2">Peptidase A2 domain-containing protein</fullName>
    </recommendedName>
</protein>
<dbReference type="InterPro" id="IPR021109">
    <property type="entry name" value="Peptidase_aspartic_dom_sf"/>
</dbReference>
<name>A0ABM1ZZS2_AEDAL</name>
<evidence type="ECO:0000259" key="2">
    <source>
        <dbReference type="PROSITE" id="PS50175"/>
    </source>
</evidence>
<keyword evidence="4" id="KW-1185">Reference proteome</keyword>
<reference evidence="3" key="2">
    <citation type="submission" date="2025-05" db="UniProtKB">
        <authorList>
            <consortium name="EnsemblMetazoa"/>
        </authorList>
    </citation>
    <scope>IDENTIFICATION</scope>
    <source>
        <strain evidence="3">Foshan</strain>
    </source>
</reference>
<dbReference type="PROSITE" id="PS50175">
    <property type="entry name" value="ASP_PROT_RETROV"/>
    <property type="match status" value="1"/>
</dbReference>
<dbReference type="RefSeq" id="XP_062712554.1">
    <property type="nucleotide sequence ID" value="XM_062856570.1"/>
</dbReference>
<dbReference type="EnsemblMetazoa" id="AALFPA23_023112.R34383">
    <property type="protein sequence ID" value="AALFPA23_023112.P34383"/>
    <property type="gene ID" value="AALFPA23_023112"/>
</dbReference>